<dbReference type="EMBL" id="CAAALY010252417">
    <property type="protein sequence ID" value="VEL36510.1"/>
    <property type="molecule type" value="Genomic_DNA"/>
</dbReference>
<evidence type="ECO:0000256" key="3">
    <source>
        <dbReference type="ARBA" id="ARBA00022574"/>
    </source>
</evidence>
<keyword evidence="4" id="KW-0694">RNA-binding</keyword>
<dbReference type="AlphaFoldDB" id="A0A3S5B4W9"/>
<keyword evidence="3" id="KW-0853">WD repeat</keyword>
<dbReference type="InterPro" id="IPR015943">
    <property type="entry name" value="WD40/YVTN_repeat-like_dom_sf"/>
</dbReference>
<evidence type="ECO:0000256" key="4">
    <source>
        <dbReference type="ARBA" id="ARBA00022884"/>
    </source>
</evidence>
<dbReference type="PANTHER" id="PTHR14068:SF0">
    <property type="entry name" value="EUKARYOTIC TRANSLATION INITIATION FACTOR 3 SUBUNIT B"/>
    <property type="match status" value="1"/>
</dbReference>
<sequence length="250" mass="28432">MVTMSPSSSGVLDDKGRSKADLIIWDIRRGISCREMTCAFESLPILRWSYKDEYFACLRDSNIYIFETKSFHLLDKNPIKSPSGIRDYSWSPTDNIITYWVPESDNTPARVVLIEIPSRQELCTKNLFSVAEIGLIWHPQGDYLAVQGTYVNFEIVRMREKLYPVDQFEVKEGVACFQWEPTGSRFAFLQTSSTNKFSIAIYDCNKSGKVAGVAMLERASTRINELRWSPKGNILVVATLKRLTTDSPGT</sequence>
<keyword evidence="2" id="KW-0396">Initiation factor</keyword>
<dbReference type="OrthoDB" id="10250414at2759"/>
<name>A0A3S5B4W9_9PLAT</name>
<organism evidence="7 8">
    <name type="scientific">Protopolystoma xenopodis</name>
    <dbReference type="NCBI Taxonomy" id="117903"/>
    <lineage>
        <taxon>Eukaryota</taxon>
        <taxon>Metazoa</taxon>
        <taxon>Spiralia</taxon>
        <taxon>Lophotrochozoa</taxon>
        <taxon>Platyhelminthes</taxon>
        <taxon>Monogenea</taxon>
        <taxon>Polyopisthocotylea</taxon>
        <taxon>Polystomatidea</taxon>
        <taxon>Polystomatidae</taxon>
        <taxon>Protopolystoma</taxon>
    </lineage>
</organism>
<dbReference type="Pfam" id="PF08662">
    <property type="entry name" value="eIF2A"/>
    <property type="match status" value="1"/>
</dbReference>
<protein>
    <recommendedName>
        <fullName evidence="6">Translation initiation factor beta propellor-like domain-containing protein</fullName>
    </recommendedName>
</protein>
<dbReference type="GO" id="GO:0031369">
    <property type="term" value="F:translation initiation factor binding"/>
    <property type="evidence" value="ECO:0007669"/>
    <property type="project" value="InterPro"/>
</dbReference>
<dbReference type="SUPFAM" id="SSF82171">
    <property type="entry name" value="DPP6 N-terminal domain-like"/>
    <property type="match status" value="1"/>
</dbReference>
<evidence type="ECO:0000259" key="6">
    <source>
        <dbReference type="Pfam" id="PF08662"/>
    </source>
</evidence>
<dbReference type="Proteomes" id="UP000784294">
    <property type="component" value="Unassembled WGS sequence"/>
</dbReference>
<comment type="caution">
    <text evidence="7">The sequence shown here is derived from an EMBL/GenBank/DDBJ whole genome shotgun (WGS) entry which is preliminary data.</text>
</comment>
<dbReference type="GO" id="GO:0003743">
    <property type="term" value="F:translation initiation factor activity"/>
    <property type="evidence" value="ECO:0007669"/>
    <property type="project" value="UniProtKB-KW"/>
</dbReference>
<accession>A0A3S5B4W9</accession>
<gene>
    <name evidence="7" type="ORF">PXEA_LOCUS29950</name>
</gene>
<dbReference type="PANTHER" id="PTHR14068">
    <property type="entry name" value="EUKARYOTIC TRANSLATION INITIATION FACTOR 3 EIF3 -RELATED"/>
    <property type="match status" value="1"/>
</dbReference>
<keyword evidence="8" id="KW-1185">Reference proteome</keyword>
<evidence type="ECO:0000313" key="8">
    <source>
        <dbReference type="Proteomes" id="UP000784294"/>
    </source>
</evidence>
<dbReference type="GO" id="GO:0003723">
    <property type="term" value="F:RNA binding"/>
    <property type="evidence" value="ECO:0007669"/>
    <property type="project" value="UniProtKB-KW"/>
</dbReference>
<dbReference type="InterPro" id="IPR011400">
    <property type="entry name" value="EIF3B"/>
</dbReference>
<evidence type="ECO:0000313" key="7">
    <source>
        <dbReference type="EMBL" id="VEL36510.1"/>
    </source>
</evidence>
<dbReference type="InterPro" id="IPR013979">
    <property type="entry name" value="TIF_beta_prop-like"/>
</dbReference>
<dbReference type="Gene3D" id="2.130.10.10">
    <property type="entry name" value="YVTN repeat-like/Quinoprotein amine dehydrogenase"/>
    <property type="match status" value="1"/>
</dbReference>
<proteinExistence type="predicted"/>
<keyword evidence="5" id="KW-0648">Protein biosynthesis</keyword>
<keyword evidence="1" id="KW-0963">Cytoplasm</keyword>
<evidence type="ECO:0000256" key="1">
    <source>
        <dbReference type="ARBA" id="ARBA00022490"/>
    </source>
</evidence>
<dbReference type="GO" id="GO:0005852">
    <property type="term" value="C:eukaryotic translation initiation factor 3 complex"/>
    <property type="evidence" value="ECO:0007669"/>
    <property type="project" value="InterPro"/>
</dbReference>
<evidence type="ECO:0000256" key="5">
    <source>
        <dbReference type="ARBA" id="ARBA00022917"/>
    </source>
</evidence>
<reference evidence="7" key="1">
    <citation type="submission" date="2018-11" db="EMBL/GenBank/DDBJ databases">
        <authorList>
            <consortium name="Pathogen Informatics"/>
        </authorList>
    </citation>
    <scope>NUCLEOTIDE SEQUENCE</scope>
</reference>
<evidence type="ECO:0000256" key="2">
    <source>
        <dbReference type="ARBA" id="ARBA00022540"/>
    </source>
</evidence>
<feature type="domain" description="Translation initiation factor beta propellor-like" evidence="6">
    <location>
        <begin position="125"/>
        <end position="243"/>
    </location>
</feature>